<accession>B0CV04</accession>
<reference evidence="2 3" key="1">
    <citation type="journal article" date="2008" name="Nature">
        <title>The genome of Laccaria bicolor provides insights into mycorrhizal symbiosis.</title>
        <authorList>
            <person name="Martin F."/>
            <person name="Aerts A."/>
            <person name="Ahren D."/>
            <person name="Brun A."/>
            <person name="Danchin E.G.J."/>
            <person name="Duchaussoy F."/>
            <person name="Gibon J."/>
            <person name="Kohler A."/>
            <person name="Lindquist E."/>
            <person name="Pereda V."/>
            <person name="Salamov A."/>
            <person name="Shapiro H.J."/>
            <person name="Wuyts J."/>
            <person name="Blaudez D."/>
            <person name="Buee M."/>
            <person name="Brokstein P."/>
            <person name="Canbaeck B."/>
            <person name="Cohen D."/>
            <person name="Courty P.E."/>
            <person name="Coutinho P.M."/>
            <person name="Delaruelle C."/>
            <person name="Detter J.C."/>
            <person name="Deveau A."/>
            <person name="DiFazio S."/>
            <person name="Duplessis S."/>
            <person name="Fraissinet-Tachet L."/>
            <person name="Lucic E."/>
            <person name="Frey-Klett P."/>
            <person name="Fourrey C."/>
            <person name="Feussner I."/>
            <person name="Gay G."/>
            <person name="Grimwood J."/>
            <person name="Hoegger P.J."/>
            <person name="Jain P."/>
            <person name="Kilaru S."/>
            <person name="Labbe J."/>
            <person name="Lin Y.C."/>
            <person name="Legue V."/>
            <person name="Le Tacon F."/>
            <person name="Marmeisse R."/>
            <person name="Melayah D."/>
            <person name="Montanini B."/>
            <person name="Muratet M."/>
            <person name="Nehls U."/>
            <person name="Niculita-Hirzel H."/>
            <person name="Oudot-Le Secq M.P."/>
            <person name="Peter M."/>
            <person name="Quesneville H."/>
            <person name="Rajashekar B."/>
            <person name="Reich M."/>
            <person name="Rouhier N."/>
            <person name="Schmutz J."/>
            <person name="Yin T."/>
            <person name="Chalot M."/>
            <person name="Henrissat B."/>
            <person name="Kuees U."/>
            <person name="Lucas S."/>
            <person name="Van de Peer Y."/>
            <person name="Podila G.K."/>
            <person name="Polle A."/>
            <person name="Pukkila P.J."/>
            <person name="Richardson P.M."/>
            <person name="Rouze P."/>
            <person name="Sanders I.R."/>
            <person name="Stajich J.E."/>
            <person name="Tunlid A."/>
            <person name="Tuskan G."/>
            <person name="Grigoriev I.V."/>
        </authorList>
    </citation>
    <scope>NUCLEOTIDE SEQUENCE [LARGE SCALE GENOMIC DNA]</scope>
    <source>
        <strain evidence="3">S238N-H82 / ATCC MYA-4686</strain>
    </source>
</reference>
<gene>
    <name evidence="2" type="ORF">LACBIDRAFT_308889</name>
</gene>
<dbReference type="EMBL" id="DS547093">
    <property type="protein sequence ID" value="EDR13662.1"/>
    <property type="molecule type" value="Genomic_DNA"/>
</dbReference>
<dbReference type="AlphaFoldDB" id="B0CV04"/>
<feature type="compositionally biased region" description="Polar residues" evidence="1">
    <location>
        <begin position="120"/>
        <end position="132"/>
    </location>
</feature>
<keyword evidence="3" id="KW-1185">Reference proteome</keyword>
<dbReference type="InParanoid" id="B0CV04"/>
<name>B0CV04_LACBS</name>
<evidence type="ECO:0000313" key="3">
    <source>
        <dbReference type="Proteomes" id="UP000001194"/>
    </source>
</evidence>
<sequence length="177" mass="19596">MLLDKLHKLRSRHPSLLLIGRNFLCNNTELENYPGKCRICVLVTERMLEWGRELEILGALSANAMGTLLRLVAPCNFLVSTCAFLISGKFSPRPPFPLPTTLLSGPARGGNGRINHRSQEQYSESQTKSNSRSTRFSHHLLAVAVVLHPNPSTILIVPHVHDASFTQKTLEGLASSF</sequence>
<dbReference type="Proteomes" id="UP000001194">
    <property type="component" value="Unassembled WGS sequence"/>
</dbReference>
<evidence type="ECO:0000256" key="1">
    <source>
        <dbReference type="SAM" id="MobiDB-lite"/>
    </source>
</evidence>
<protein>
    <submittedName>
        <fullName evidence="2">Predicted protein</fullName>
    </submittedName>
</protein>
<dbReference type="GeneID" id="6071550"/>
<dbReference type="RefSeq" id="XP_001876160.1">
    <property type="nucleotide sequence ID" value="XM_001876125.1"/>
</dbReference>
<evidence type="ECO:0000313" key="2">
    <source>
        <dbReference type="EMBL" id="EDR13662.1"/>
    </source>
</evidence>
<dbReference type="HOGENOM" id="CLU_1518114_0_0_1"/>
<proteinExistence type="predicted"/>
<dbReference type="KEGG" id="lbc:LACBIDRAFT_308889"/>
<organism evidence="3">
    <name type="scientific">Laccaria bicolor (strain S238N-H82 / ATCC MYA-4686)</name>
    <name type="common">Bicoloured deceiver</name>
    <name type="synonym">Laccaria laccata var. bicolor</name>
    <dbReference type="NCBI Taxonomy" id="486041"/>
    <lineage>
        <taxon>Eukaryota</taxon>
        <taxon>Fungi</taxon>
        <taxon>Dikarya</taxon>
        <taxon>Basidiomycota</taxon>
        <taxon>Agaricomycotina</taxon>
        <taxon>Agaricomycetes</taxon>
        <taxon>Agaricomycetidae</taxon>
        <taxon>Agaricales</taxon>
        <taxon>Agaricineae</taxon>
        <taxon>Hydnangiaceae</taxon>
        <taxon>Laccaria</taxon>
    </lineage>
</organism>
<feature type="region of interest" description="Disordered" evidence="1">
    <location>
        <begin position="101"/>
        <end position="132"/>
    </location>
</feature>